<organism evidence="1">
    <name type="scientific">Arundo donax</name>
    <name type="common">Giant reed</name>
    <name type="synonym">Donax arundinaceus</name>
    <dbReference type="NCBI Taxonomy" id="35708"/>
    <lineage>
        <taxon>Eukaryota</taxon>
        <taxon>Viridiplantae</taxon>
        <taxon>Streptophyta</taxon>
        <taxon>Embryophyta</taxon>
        <taxon>Tracheophyta</taxon>
        <taxon>Spermatophyta</taxon>
        <taxon>Magnoliopsida</taxon>
        <taxon>Liliopsida</taxon>
        <taxon>Poales</taxon>
        <taxon>Poaceae</taxon>
        <taxon>PACMAD clade</taxon>
        <taxon>Arundinoideae</taxon>
        <taxon>Arundineae</taxon>
        <taxon>Arundo</taxon>
    </lineage>
</organism>
<proteinExistence type="predicted"/>
<evidence type="ECO:0000313" key="1">
    <source>
        <dbReference type="EMBL" id="JAD88390.1"/>
    </source>
</evidence>
<reference evidence="1" key="1">
    <citation type="submission" date="2014-09" db="EMBL/GenBank/DDBJ databases">
        <authorList>
            <person name="Magalhaes I.L.F."/>
            <person name="Oliveira U."/>
            <person name="Santos F.R."/>
            <person name="Vidigal T.H.D.A."/>
            <person name="Brescovit A.D."/>
            <person name="Santos A.J."/>
        </authorList>
    </citation>
    <scope>NUCLEOTIDE SEQUENCE</scope>
    <source>
        <tissue evidence="1">Shoot tissue taken approximately 20 cm above the soil surface</tissue>
    </source>
</reference>
<accession>A0A0A9DRU7</accession>
<sequence>MLVPQKRKCILVEVPINLQFRTTNKAGRVHVRRISTLRSDRGNGHM</sequence>
<reference evidence="1" key="2">
    <citation type="journal article" date="2015" name="Data Brief">
        <title>Shoot transcriptome of the giant reed, Arundo donax.</title>
        <authorList>
            <person name="Barrero R.A."/>
            <person name="Guerrero F.D."/>
            <person name="Moolhuijzen P."/>
            <person name="Goolsby J.A."/>
            <person name="Tidwell J."/>
            <person name="Bellgard S.E."/>
            <person name="Bellgard M.I."/>
        </authorList>
    </citation>
    <scope>NUCLEOTIDE SEQUENCE</scope>
    <source>
        <tissue evidence="1">Shoot tissue taken approximately 20 cm above the soil surface</tissue>
    </source>
</reference>
<name>A0A0A9DRU7_ARUDO</name>
<dbReference type="AlphaFoldDB" id="A0A0A9DRU7"/>
<dbReference type="EMBL" id="GBRH01209505">
    <property type="protein sequence ID" value="JAD88390.1"/>
    <property type="molecule type" value="Transcribed_RNA"/>
</dbReference>
<protein>
    <submittedName>
        <fullName evidence="1">Uncharacterized protein</fullName>
    </submittedName>
</protein>